<keyword evidence="3" id="KW-1185">Reference proteome</keyword>
<sequence length="508" mass="55570">MSSPVDQLKARTMPKRVRTPNCTHVDMDRVYGQDLQCHVCGRVPSIGFLYECRQDRHSESLHDLLPQEAGEAKLTKSSLRSQLESIGLSESVILTAEAGHYTDAQLNKLKALKLELRQIISDVEQKSDINDAVARLTSIAKGSLHDASALEKDAVSGPRQRPQGVRLRQLHLVSQNESITQLQRSPGCTFKACHTCRPYYRDRIYLSFQSVLDAEFPPMTQDDVRHLPTKSSQIMRTIGNTVSSVPSSLAHATTLSTLPTSGSFATSTEAPYTASSSTTDSSELTFKTTQTDIDQIAAHRQPRRRFYRMRQRNSKDIARDLSRLPSFLTRQGLKSAVQGIFGPGRESSSSGSNVTLPLQRTGTVRDLNESQAVGEFDLGALRRVRRQKEKNEVRNGTYTGGFEGVNEGASAASHTVSASTHSHDGHVEEDTSCSESDYSIYSGASEGSEVEVEGGVALTEEAVETQTPDILAVDVPAEKLEAMVQSAELNGEDETKADIGLQSIMAQV</sequence>
<dbReference type="EMBL" id="JAPEUY010000021">
    <property type="protein sequence ID" value="KAJ4362400.1"/>
    <property type="molecule type" value="Genomic_DNA"/>
</dbReference>
<reference evidence="2" key="1">
    <citation type="submission" date="2022-10" db="EMBL/GenBank/DDBJ databases">
        <title>Tapping the CABI collections for fungal endophytes: first genome assemblies for Collariella, Neodidymelliopsis, Ascochyta clinopodiicola, Didymella pomorum, Didymosphaeria variabile, Neocosmospora piperis and Neocucurbitaria cava.</title>
        <authorList>
            <person name="Hill R."/>
        </authorList>
    </citation>
    <scope>NUCLEOTIDE SEQUENCE</scope>
    <source>
        <strain evidence="2">IMI 356814</strain>
    </source>
</reference>
<evidence type="ECO:0000256" key="1">
    <source>
        <dbReference type="SAM" id="MobiDB-lite"/>
    </source>
</evidence>
<name>A0A9W9CHG5_9PLEO</name>
<gene>
    <name evidence="2" type="ORF">N0V83_010493</name>
</gene>
<organism evidence="2 3">
    <name type="scientific">Neocucurbitaria cava</name>
    <dbReference type="NCBI Taxonomy" id="798079"/>
    <lineage>
        <taxon>Eukaryota</taxon>
        <taxon>Fungi</taxon>
        <taxon>Dikarya</taxon>
        <taxon>Ascomycota</taxon>
        <taxon>Pezizomycotina</taxon>
        <taxon>Dothideomycetes</taxon>
        <taxon>Pleosporomycetidae</taxon>
        <taxon>Pleosporales</taxon>
        <taxon>Pleosporineae</taxon>
        <taxon>Cucurbitariaceae</taxon>
        <taxon>Neocucurbitaria</taxon>
    </lineage>
</organism>
<dbReference type="OrthoDB" id="4776522at2759"/>
<proteinExistence type="predicted"/>
<evidence type="ECO:0000313" key="2">
    <source>
        <dbReference type="EMBL" id="KAJ4362400.1"/>
    </source>
</evidence>
<dbReference type="Proteomes" id="UP001140560">
    <property type="component" value="Unassembled WGS sequence"/>
</dbReference>
<dbReference type="AlphaFoldDB" id="A0A9W9CHG5"/>
<evidence type="ECO:0000313" key="3">
    <source>
        <dbReference type="Proteomes" id="UP001140560"/>
    </source>
</evidence>
<comment type="caution">
    <text evidence="2">The sequence shown here is derived from an EMBL/GenBank/DDBJ whole genome shotgun (WGS) entry which is preliminary data.</text>
</comment>
<feature type="region of interest" description="Disordered" evidence="1">
    <location>
        <begin position="258"/>
        <end position="286"/>
    </location>
</feature>
<protein>
    <submittedName>
        <fullName evidence="2">Uncharacterized protein</fullName>
    </submittedName>
</protein>
<accession>A0A9W9CHG5</accession>